<feature type="binding site" evidence="6">
    <location>
        <position position="112"/>
    </location>
    <ligand>
        <name>S-adenosyl-L-methionine</name>
        <dbReference type="ChEBI" id="CHEBI:59789"/>
    </ligand>
</feature>
<comment type="caution">
    <text evidence="6">Lacks conserved residue(s) required for the propagation of feature annotation.</text>
</comment>
<evidence type="ECO:0000256" key="7">
    <source>
        <dbReference type="SAM" id="MobiDB-lite"/>
    </source>
</evidence>
<dbReference type="GO" id="GO:0070043">
    <property type="term" value="F:rRNA (guanine-N7-)-methyltransferase activity"/>
    <property type="evidence" value="ECO:0007669"/>
    <property type="project" value="UniProtKB-UniRule"/>
</dbReference>
<dbReference type="InterPro" id="IPR003682">
    <property type="entry name" value="rRNA_ssu_MeTfrase_G"/>
</dbReference>
<feature type="region of interest" description="Disordered" evidence="7">
    <location>
        <begin position="252"/>
        <end position="276"/>
    </location>
</feature>
<feature type="binding site" evidence="6">
    <location>
        <position position="173"/>
    </location>
    <ligand>
        <name>S-adenosyl-L-methionine</name>
        <dbReference type="ChEBI" id="CHEBI:59789"/>
    </ligand>
</feature>
<sequence length="276" mass="29102">MRVCSLSPRAPSRVATSSFCPPESVDVNDVSRETPPALPEPPASVRGVFPSDRLPLITAYAESLATDGVVRGLIGPREVPRLWERHLLNCGALADLIPDGATVCDIGSGAGLPGLVLAIARPDLTITLVEPLLRRTTYLSEIVEQLELSHVTVHRGRADELHGKARFDVVTSRAVAPLERLLGWSMPLVAPHGALVALKGSSISEEIVEAASVLAQLGCAAPEVLPVGEGLIDDPTCAVRVAWADPGKVVLTPARPASRGSRNQGKARGRTGRSRS</sequence>
<dbReference type="Pfam" id="PF02527">
    <property type="entry name" value="GidB"/>
    <property type="match status" value="1"/>
</dbReference>
<dbReference type="GO" id="GO:0005829">
    <property type="term" value="C:cytosol"/>
    <property type="evidence" value="ECO:0007669"/>
    <property type="project" value="TreeGrafter"/>
</dbReference>
<feature type="region of interest" description="Disordered" evidence="7">
    <location>
        <begin position="24"/>
        <end position="44"/>
    </location>
</feature>
<evidence type="ECO:0000256" key="1">
    <source>
        <dbReference type="ARBA" id="ARBA00022490"/>
    </source>
</evidence>
<feature type="binding site" evidence="6">
    <location>
        <position position="107"/>
    </location>
    <ligand>
        <name>S-adenosyl-L-methionine</name>
        <dbReference type="ChEBI" id="CHEBI:59789"/>
    </ligand>
</feature>
<name>A0A3A5HCK8_9ACTN</name>
<keyword evidence="1 6" id="KW-0963">Cytoplasm</keyword>
<dbReference type="PANTHER" id="PTHR31760:SF0">
    <property type="entry name" value="S-ADENOSYL-L-METHIONINE-DEPENDENT METHYLTRANSFERASES SUPERFAMILY PROTEIN"/>
    <property type="match status" value="1"/>
</dbReference>
<comment type="subcellular location">
    <subcellularLocation>
        <location evidence="6">Cytoplasm</location>
    </subcellularLocation>
</comment>
<evidence type="ECO:0000313" key="9">
    <source>
        <dbReference type="Proteomes" id="UP000276542"/>
    </source>
</evidence>
<keyword evidence="2 6" id="KW-0698">rRNA processing</keyword>
<evidence type="ECO:0000313" key="8">
    <source>
        <dbReference type="EMBL" id="RJS45794.1"/>
    </source>
</evidence>
<comment type="function">
    <text evidence="6">Specifically methylates the N7 position of a guanine in 16S rRNA.</text>
</comment>
<protein>
    <recommendedName>
        <fullName evidence="6">Ribosomal RNA small subunit methyltransferase G</fullName>
        <ecNumber evidence="6">2.1.1.-</ecNumber>
    </recommendedName>
    <alternativeName>
        <fullName evidence="6">16S rRNA 7-methylguanosine methyltransferase</fullName>
        <shortName evidence="6">16S rRNA m7G methyltransferase</shortName>
    </alternativeName>
</protein>
<comment type="caution">
    <text evidence="8">The sequence shown here is derived from an EMBL/GenBank/DDBJ whole genome shotgun (WGS) entry which is preliminary data.</text>
</comment>
<evidence type="ECO:0000256" key="6">
    <source>
        <dbReference type="HAMAP-Rule" id="MF_00074"/>
    </source>
</evidence>
<dbReference type="InterPro" id="IPR029063">
    <property type="entry name" value="SAM-dependent_MTases_sf"/>
</dbReference>
<evidence type="ECO:0000256" key="4">
    <source>
        <dbReference type="ARBA" id="ARBA00022679"/>
    </source>
</evidence>
<dbReference type="AlphaFoldDB" id="A0A3A5HCK8"/>
<evidence type="ECO:0000256" key="5">
    <source>
        <dbReference type="ARBA" id="ARBA00022691"/>
    </source>
</evidence>
<accession>A0A3A5HCK8</accession>
<keyword evidence="3 6" id="KW-0489">Methyltransferase</keyword>
<proteinExistence type="inferred from homology"/>
<evidence type="ECO:0000256" key="3">
    <source>
        <dbReference type="ARBA" id="ARBA00022603"/>
    </source>
</evidence>
<reference evidence="9" key="1">
    <citation type="submission" date="2018-09" db="EMBL/GenBank/DDBJ databases">
        <authorList>
            <person name="Zhu H."/>
        </authorList>
    </citation>
    <scope>NUCLEOTIDE SEQUENCE [LARGE SCALE GENOMIC DNA]</scope>
    <source>
        <strain evidence="9">K1W22B-1</strain>
    </source>
</reference>
<dbReference type="PANTHER" id="PTHR31760">
    <property type="entry name" value="S-ADENOSYL-L-METHIONINE-DEPENDENT METHYLTRANSFERASES SUPERFAMILY PROTEIN"/>
    <property type="match status" value="1"/>
</dbReference>
<keyword evidence="5 6" id="KW-0949">S-adenosyl-L-methionine</keyword>
<keyword evidence="9" id="KW-1185">Reference proteome</keyword>
<keyword evidence="4 6" id="KW-0808">Transferase</keyword>
<dbReference type="EC" id="2.1.1.-" evidence="6"/>
<dbReference type="NCBIfam" id="TIGR00138">
    <property type="entry name" value="rsmG_gidB"/>
    <property type="match status" value="1"/>
</dbReference>
<dbReference type="SUPFAM" id="SSF53335">
    <property type="entry name" value="S-adenosyl-L-methionine-dependent methyltransferases"/>
    <property type="match status" value="1"/>
</dbReference>
<dbReference type="EMBL" id="QYRP01000002">
    <property type="protein sequence ID" value="RJS45794.1"/>
    <property type="molecule type" value="Genomic_DNA"/>
</dbReference>
<dbReference type="Proteomes" id="UP000276542">
    <property type="component" value="Unassembled WGS sequence"/>
</dbReference>
<gene>
    <name evidence="6 8" type="primary">rsmG</name>
    <name evidence="8" type="ORF">D4739_05840</name>
</gene>
<dbReference type="HAMAP" id="MF_00074">
    <property type="entry name" value="16SrRNA_methyltr_G"/>
    <property type="match status" value="1"/>
</dbReference>
<dbReference type="Gene3D" id="3.40.50.150">
    <property type="entry name" value="Vaccinia Virus protein VP39"/>
    <property type="match status" value="1"/>
</dbReference>
<dbReference type="OrthoDB" id="9808773at2"/>
<feature type="compositionally biased region" description="Basic residues" evidence="7">
    <location>
        <begin position="265"/>
        <end position="276"/>
    </location>
</feature>
<comment type="similarity">
    <text evidence="6">Belongs to the methyltransferase superfamily. RNA methyltransferase RsmG family.</text>
</comment>
<evidence type="ECO:0000256" key="2">
    <source>
        <dbReference type="ARBA" id="ARBA00022552"/>
    </source>
</evidence>
<organism evidence="8 9">
    <name type="scientific">Nocardioides cavernaquae</name>
    <dbReference type="NCBI Taxonomy" id="2321396"/>
    <lineage>
        <taxon>Bacteria</taxon>
        <taxon>Bacillati</taxon>
        <taxon>Actinomycetota</taxon>
        <taxon>Actinomycetes</taxon>
        <taxon>Propionibacteriales</taxon>
        <taxon>Nocardioidaceae</taxon>
        <taxon>Nocardioides</taxon>
    </lineage>
</organism>